<dbReference type="PANTHER" id="PTHR31684">
    <property type="entry name" value="COILED-COIL DOMAIN-CONTAINING PROTEIN 43"/>
    <property type="match status" value="1"/>
</dbReference>
<evidence type="ECO:0000313" key="6">
    <source>
        <dbReference type="EMBL" id="ETW01079.1"/>
    </source>
</evidence>
<dbReference type="VEuPathDB" id="FungiDB:H310_06702"/>
<evidence type="ECO:0000256" key="1">
    <source>
        <dbReference type="ARBA" id="ARBA00005305"/>
    </source>
</evidence>
<dbReference type="EMBL" id="KI913963">
    <property type="protein sequence ID" value="ETW01079.1"/>
    <property type="molecule type" value="Genomic_DNA"/>
</dbReference>
<reference evidence="6" key="1">
    <citation type="submission" date="2013-12" db="EMBL/GenBank/DDBJ databases">
        <title>The Genome Sequence of Aphanomyces invadans NJM9701.</title>
        <authorList>
            <consortium name="The Broad Institute Genomics Platform"/>
            <person name="Russ C."/>
            <person name="Tyler B."/>
            <person name="van West P."/>
            <person name="Dieguez-Uribeondo J."/>
            <person name="Young S.K."/>
            <person name="Zeng Q."/>
            <person name="Gargeya S."/>
            <person name="Fitzgerald M."/>
            <person name="Abouelleil A."/>
            <person name="Alvarado L."/>
            <person name="Chapman S.B."/>
            <person name="Gainer-Dewar J."/>
            <person name="Goldberg J."/>
            <person name="Griggs A."/>
            <person name="Gujja S."/>
            <person name="Hansen M."/>
            <person name="Howarth C."/>
            <person name="Imamovic A."/>
            <person name="Ireland A."/>
            <person name="Larimer J."/>
            <person name="McCowan C."/>
            <person name="Murphy C."/>
            <person name="Pearson M."/>
            <person name="Poon T.W."/>
            <person name="Priest M."/>
            <person name="Roberts A."/>
            <person name="Saif S."/>
            <person name="Shea T."/>
            <person name="Sykes S."/>
            <person name="Wortman J."/>
            <person name="Nusbaum C."/>
            <person name="Birren B."/>
        </authorList>
    </citation>
    <scope>NUCLEOTIDE SEQUENCE [LARGE SCALE GENOMIC DNA]</scope>
    <source>
        <strain evidence="6">NJM9701</strain>
    </source>
</reference>
<feature type="coiled-coil region" evidence="3">
    <location>
        <begin position="66"/>
        <end position="131"/>
    </location>
</feature>
<dbReference type="AlphaFoldDB" id="A0A024U4A1"/>
<feature type="compositionally biased region" description="Basic and acidic residues" evidence="4">
    <location>
        <begin position="179"/>
        <end position="207"/>
    </location>
</feature>
<dbReference type="RefSeq" id="XP_008870077.1">
    <property type="nucleotide sequence ID" value="XM_008871855.1"/>
</dbReference>
<accession>A0A024U4A1</accession>
<keyword evidence="2 3" id="KW-0175">Coiled coil</keyword>
<protein>
    <recommendedName>
        <fullName evidence="5">CCDC43 PWI-like domain-containing protein</fullName>
    </recommendedName>
</protein>
<dbReference type="GeneID" id="20083752"/>
<dbReference type="PANTHER" id="PTHR31684:SF2">
    <property type="entry name" value="COILED-COIL DOMAIN-CONTAINING PROTEIN 43"/>
    <property type="match status" value="1"/>
</dbReference>
<name>A0A024U4A1_9STRA</name>
<dbReference type="eggNOG" id="ENOG502RXTG">
    <property type="taxonomic scope" value="Eukaryota"/>
</dbReference>
<evidence type="ECO:0000256" key="3">
    <source>
        <dbReference type="SAM" id="Coils"/>
    </source>
</evidence>
<proteinExistence type="inferred from homology"/>
<feature type="domain" description="CCDC43 PWI-like" evidence="5">
    <location>
        <begin position="3"/>
        <end position="77"/>
    </location>
</feature>
<sequence>MATSTSSFDMWLYARLEALSVDSEVYGEYVKGIVADTETELGERCSSAVDILRAVLGDDAALDTMAGELQKKWLEHERELVELKAQELEEVKARHLAEKMEELKLVELNKQAEAEKALARAHMSKEELQQREKILRDYGAIGDSEFDEDGNVIFKGSQKTEELSTVNTNRGQGKVMQQEMREKMKKEHDAKVKREKELLEADRLRKDKAQKRTQKREKQRGCG</sequence>
<evidence type="ECO:0000256" key="2">
    <source>
        <dbReference type="ARBA" id="ARBA00023054"/>
    </source>
</evidence>
<dbReference type="OrthoDB" id="2187466at2759"/>
<gene>
    <name evidence="6" type="ORF">H310_06702</name>
</gene>
<dbReference type="InterPro" id="IPR058771">
    <property type="entry name" value="PWI_CCDC43"/>
</dbReference>
<feature type="region of interest" description="Disordered" evidence="4">
    <location>
        <begin position="162"/>
        <end position="223"/>
    </location>
</feature>
<feature type="compositionally biased region" description="Basic residues" evidence="4">
    <location>
        <begin position="208"/>
        <end position="223"/>
    </location>
</feature>
<dbReference type="InterPro" id="IPR037666">
    <property type="entry name" value="CCDC43"/>
</dbReference>
<organism evidence="6">
    <name type="scientific">Aphanomyces invadans</name>
    <dbReference type="NCBI Taxonomy" id="157072"/>
    <lineage>
        <taxon>Eukaryota</taxon>
        <taxon>Sar</taxon>
        <taxon>Stramenopiles</taxon>
        <taxon>Oomycota</taxon>
        <taxon>Saprolegniomycetes</taxon>
        <taxon>Saprolegniales</taxon>
        <taxon>Verrucalvaceae</taxon>
        <taxon>Aphanomyces</taxon>
    </lineage>
</organism>
<evidence type="ECO:0000259" key="5">
    <source>
        <dbReference type="Pfam" id="PF26091"/>
    </source>
</evidence>
<dbReference type="Pfam" id="PF26091">
    <property type="entry name" value="PWI_CCDC43"/>
    <property type="match status" value="1"/>
</dbReference>
<comment type="similarity">
    <text evidence="1">Belongs to the CCDC43 family.</text>
</comment>
<evidence type="ECO:0000256" key="4">
    <source>
        <dbReference type="SAM" id="MobiDB-lite"/>
    </source>
</evidence>